<accession>A0A377GM01</accession>
<reference evidence="2 4" key="2">
    <citation type="submission" date="2018-06" db="EMBL/GenBank/DDBJ databases">
        <authorList>
            <consortium name="Pathogen Informatics"/>
            <person name="Doyle S."/>
        </authorList>
    </citation>
    <scope>NUCLEOTIDE SEQUENCE [LARGE SCALE GENOMIC DNA]</scope>
    <source>
        <strain evidence="2 4">NCTC11401</strain>
    </source>
</reference>
<evidence type="ECO:0000313" key="3">
    <source>
        <dbReference type="Proteomes" id="UP000186808"/>
    </source>
</evidence>
<evidence type="ECO:0000313" key="1">
    <source>
        <dbReference type="EMBL" id="SIQ63974.1"/>
    </source>
</evidence>
<keyword evidence="3" id="KW-1185">Reference proteome</keyword>
<gene>
    <name evidence="2" type="ORF">NCTC11401_02702</name>
    <name evidence="1" type="ORF">SAMN05421777_102105</name>
</gene>
<dbReference type="Proteomes" id="UP000254374">
    <property type="component" value="Unassembled WGS sequence"/>
</dbReference>
<dbReference type="Proteomes" id="UP000186808">
    <property type="component" value="Unassembled WGS sequence"/>
</dbReference>
<reference evidence="1 3" key="1">
    <citation type="submission" date="2017-01" db="EMBL/GenBank/DDBJ databases">
        <authorList>
            <person name="Varghese N."/>
            <person name="Submissions S."/>
        </authorList>
    </citation>
    <scope>NUCLEOTIDE SEQUENCE [LARGE SCALE GENOMIC DNA]</scope>
    <source>
        <strain evidence="1 3">ATCC 33342</strain>
    </source>
</reference>
<proteinExistence type="predicted"/>
<sequence>MCTKSSSCICHHLEIAIKQDDTKKLKAIFGTCYVDELYNFLSDAYKLCQINENHKFATSINRLVKNYLLEKSPKSINVQNERIKKGFMDLYDEKIDDLESAKLLLTEKLILLIKDVQHLAYQNLSHLDSFRDCLETVDKSNTIAVEDKKAHNRRECCIL</sequence>
<evidence type="ECO:0000313" key="4">
    <source>
        <dbReference type="Proteomes" id="UP000254374"/>
    </source>
</evidence>
<organism evidence="2 4">
    <name type="scientific">Fluoribacter gormanii</name>
    <dbReference type="NCBI Taxonomy" id="464"/>
    <lineage>
        <taxon>Bacteria</taxon>
        <taxon>Pseudomonadati</taxon>
        <taxon>Pseudomonadota</taxon>
        <taxon>Gammaproteobacteria</taxon>
        <taxon>Legionellales</taxon>
        <taxon>Legionellaceae</taxon>
        <taxon>Fluoribacter</taxon>
    </lineage>
</organism>
<dbReference type="AlphaFoldDB" id="A0A377GM01"/>
<protein>
    <submittedName>
        <fullName evidence="2">Uncharacterized protein</fullName>
    </submittedName>
</protein>
<name>A0A377GM01_9GAMM</name>
<dbReference type="EMBL" id="UGGV01000001">
    <property type="protein sequence ID" value="STO25860.1"/>
    <property type="molecule type" value="Genomic_DNA"/>
</dbReference>
<dbReference type="OrthoDB" id="5652764at2"/>
<dbReference type="EMBL" id="FTNL01000002">
    <property type="protein sequence ID" value="SIQ63974.1"/>
    <property type="molecule type" value="Genomic_DNA"/>
</dbReference>
<evidence type="ECO:0000313" key="2">
    <source>
        <dbReference type="EMBL" id="STO25860.1"/>
    </source>
</evidence>